<dbReference type="EMBL" id="CAKMRJ010004445">
    <property type="protein sequence ID" value="CAH1435469.1"/>
    <property type="molecule type" value="Genomic_DNA"/>
</dbReference>
<reference evidence="1 2" key="1">
    <citation type="submission" date="2022-01" db="EMBL/GenBank/DDBJ databases">
        <authorList>
            <person name="Xiong W."/>
            <person name="Schranz E."/>
        </authorList>
    </citation>
    <scope>NUCLEOTIDE SEQUENCE [LARGE SCALE GENOMIC DNA]</scope>
</reference>
<dbReference type="Proteomes" id="UP001157418">
    <property type="component" value="Unassembled WGS sequence"/>
</dbReference>
<protein>
    <submittedName>
        <fullName evidence="1">Uncharacterized protein</fullName>
    </submittedName>
</protein>
<name>A0AAU9NCM7_9ASTR</name>
<accession>A0AAU9NCM7</accession>
<sequence>MVAIVICTYEGRLVKSINLIVSHQIFDDNFWIYLSFNAPIQELSDSSLKDNLYSLIRGVFKHKLVSNRRRNKGKILLMVAAKKKNNKKCLAKSHNRRYWINGCRDSECLPIFFYKKKYPCGRMMLLHFNMLLKC</sequence>
<keyword evidence="2" id="KW-1185">Reference proteome</keyword>
<organism evidence="1 2">
    <name type="scientific">Lactuca virosa</name>
    <dbReference type="NCBI Taxonomy" id="75947"/>
    <lineage>
        <taxon>Eukaryota</taxon>
        <taxon>Viridiplantae</taxon>
        <taxon>Streptophyta</taxon>
        <taxon>Embryophyta</taxon>
        <taxon>Tracheophyta</taxon>
        <taxon>Spermatophyta</taxon>
        <taxon>Magnoliopsida</taxon>
        <taxon>eudicotyledons</taxon>
        <taxon>Gunneridae</taxon>
        <taxon>Pentapetalae</taxon>
        <taxon>asterids</taxon>
        <taxon>campanulids</taxon>
        <taxon>Asterales</taxon>
        <taxon>Asteraceae</taxon>
        <taxon>Cichorioideae</taxon>
        <taxon>Cichorieae</taxon>
        <taxon>Lactucinae</taxon>
        <taxon>Lactuca</taxon>
    </lineage>
</organism>
<evidence type="ECO:0000313" key="2">
    <source>
        <dbReference type="Proteomes" id="UP001157418"/>
    </source>
</evidence>
<gene>
    <name evidence="1" type="ORF">LVIROSA_LOCUS21911</name>
</gene>
<comment type="caution">
    <text evidence="1">The sequence shown here is derived from an EMBL/GenBank/DDBJ whole genome shotgun (WGS) entry which is preliminary data.</text>
</comment>
<dbReference type="AlphaFoldDB" id="A0AAU9NCM7"/>
<proteinExistence type="predicted"/>
<evidence type="ECO:0000313" key="1">
    <source>
        <dbReference type="EMBL" id="CAH1435469.1"/>
    </source>
</evidence>